<name>I4FVP0_MICAE</name>
<dbReference type="HOGENOM" id="CLU_205900_0_0_3"/>
<dbReference type="Proteomes" id="UP000003172">
    <property type="component" value="Unassembled WGS sequence"/>
</dbReference>
<proteinExistence type="predicted"/>
<dbReference type="AlphaFoldDB" id="I4FVP0"/>
<evidence type="ECO:0000313" key="1">
    <source>
        <dbReference type="EMBL" id="CCH99715.1"/>
    </source>
</evidence>
<reference evidence="1 2" key="1">
    <citation type="submission" date="2012-04" db="EMBL/GenBank/DDBJ databases">
        <authorList>
            <person name="Genoscope - CEA"/>
        </authorList>
    </citation>
    <scope>NUCLEOTIDE SEQUENCE [LARGE SCALE GENOMIC DNA]</scope>
    <source>
        <strain evidence="1 2">9717</strain>
    </source>
</reference>
<comment type="caution">
    <text evidence="1">The sequence shown here is derived from an EMBL/GenBank/DDBJ whole genome shotgun (WGS) entry which is preliminary data.</text>
</comment>
<dbReference type="EMBL" id="CAII01000629">
    <property type="protein sequence ID" value="CCH99715.1"/>
    <property type="molecule type" value="Genomic_DNA"/>
</dbReference>
<evidence type="ECO:0000313" key="2">
    <source>
        <dbReference type="Proteomes" id="UP000003172"/>
    </source>
</evidence>
<gene>
    <name evidence="1" type="ORF">MICAB_6650008</name>
</gene>
<protein>
    <submittedName>
        <fullName evidence="1">Uncharacterized protein</fullName>
    </submittedName>
</protein>
<accession>I4FVP0</accession>
<organism evidence="1 2">
    <name type="scientific">Microcystis aeruginosa PCC 9717</name>
    <dbReference type="NCBI Taxonomy" id="1160286"/>
    <lineage>
        <taxon>Bacteria</taxon>
        <taxon>Bacillati</taxon>
        <taxon>Cyanobacteriota</taxon>
        <taxon>Cyanophyceae</taxon>
        <taxon>Oscillatoriophycideae</taxon>
        <taxon>Chroococcales</taxon>
        <taxon>Microcystaceae</taxon>
        <taxon>Microcystis</taxon>
    </lineage>
</organism>
<sequence>MSDSCLQNLITVYCLLTTEKNSHQQCLTDYCLLFTDYCLLFTETTPNT</sequence>